<proteinExistence type="inferred from homology"/>
<keyword evidence="3" id="KW-1003">Cell membrane</keyword>
<keyword evidence="5 7" id="KW-1133">Transmembrane helix</keyword>
<evidence type="ECO:0000313" key="10">
    <source>
        <dbReference type="Proteomes" id="UP000652763"/>
    </source>
</evidence>
<comment type="subcellular location">
    <subcellularLocation>
        <location evidence="1 7">Cell membrane</location>
        <topology evidence="1 7">Multi-pass membrane protein</topology>
    </subcellularLocation>
</comment>
<dbReference type="InterPro" id="IPR050809">
    <property type="entry name" value="UgpAE/MalFG_permease"/>
</dbReference>
<dbReference type="Gene3D" id="1.10.3720.10">
    <property type="entry name" value="MetI-like"/>
    <property type="match status" value="1"/>
</dbReference>
<protein>
    <submittedName>
        <fullName evidence="9">Sugar ABC transporter permease</fullName>
    </submittedName>
</protein>
<feature type="transmembrane region" description="Helical" evidence="7">
    <location>
        <begin position="170"/>
        <end position="192"/>
    </location>
</feature>
<dbReference type="RefSeq" id="WP_191745742.1">
    <property type="nucleotide sequence ID" value="NZ_JACSQC010000001.1"/>
</dbReference>
<keyword evidence="10" id="KW-1185">Reference proteome</keyword>
<comment type="similarity">
    <text evidence="7">Belongs to the binding-protein-dependent transport system permease family.</text>
</comment>
<evidence type="ECO:0000256" key="5">
    <source>
        <dbReference type="ARBA" id="ARBA00022989"/>
    </source>
</evidence>
<feature type="transmembrane region" description="Helical" evidence="7">
    <location>
        <begin position="30"/>
        <end position="52"/>
    </location>
</feature>
<keyword evidence="2 7" id="KW-0813">Transport</keyword>
<feature type="domain" description="ABC transmembrane type-1" evidence="8">
    <location>
        <begin position="84"/>
        <end position="298"/>
    </location>
</feature>
<evidence type="ECO:0000256" key="7">
    <source>
        <dbReference type="RuleBase" id="RU363032"/>
    </source>
</evidence>
<evidence type="ECO:0000256" key="1">
    <source>
        <dbReference type="ARBA" id="ARBA00004651"/>
    </source>
</evidence>
<dbReference type="SUPFAM" id="SSF161098">
    <property type="entry name" value="MetI-like"/>
    <property type="match status" value="1"/>
</dbReference>
<dbReference type="Pfam" id="PF00528">
    <property type="entry name" value="BPD_transp_1"/>
    <property type="match status" value="1"/>
</dbReference>
<name>A0ABR8YF59_9MICC</name>
<gene>
    <name evidence="9" type="ORF">H9638_03310</name>
</gene>
<dbReference type="InterPro" id="IPR000515">
    <property type="entry name" value="MetI-like"/>
</dbReference>
<dbReference type="PANTHER" id="PTHR43227">
    <property type="entry name" value="BLL4140 PROTEIN"/>
    <property type="match status" value="1"/>
</dbReference>
<dbReference type="EMBL" id="JACSQC010000001">
    <property type="protein sequence ID" value="MBD8042835.1"/>
    <property type="molecule type" value="Genomic_DNA"/>
</dbReference>
<comment type="caution">
    <text evidence="9">The sequence shown here is derived from an EMBL/GenBank/DDBJ whole genome shotgun (WGS) entry which is preliminary data.</text>
</comment>
<feature type="transmembrane region" description="Helical" evidence="7">
    <location>
        <begin position="88"/>
        <end position="109"/>
    </location>
</feature>
<dbReference type="CDD" id="cd06261">
    <property type="entry name" value="TM_PBP2"/>
    <property type="match status" value="1"/>
</dbReference>
<evidence type="ECO:0000259" key="8">
    <source>
        <dbReference type="PROSITE" id="PS50928"/>
    </source>
</evidence>
<feature type="transmembrane region" description="Helical" evidence="7">
    <location>
        <begin position="121"/>
        <end position="141"/>
    </location>
</feature>
<dbReference type="PANTHER" id="PTHR43227:SF11">
    <property type="entry name" value="BLL4140 PROTEIN"/>
    <property type="match status" value="1"/>
</dbReference>
<organism evidence="9 10">
    <name type="scientific">Arthrobacter pullicola</name>
    <dbReference type="NCBI Taxonomy" id="2762224"/>
    <lineage>
        <taxon>Bacteria</taxon>
        <taxon>Bacillati</taxon>
        <taxon>Actinomycetota</taxon>
        <taxon>Actinomycetes</taxon>
        <taxon>Micrococcales</taxon>
        <taxon>Micrococcaceae</taxon>
        <taxon>Arthrobacter</taxon>
    </lineage>
</organism>
<reference evidence="9 10" key="1">
    <citation type="submission" date="2020-08" db="EMBL/GenBank/DDBJ databases">
        <title>A Genomic Blueprint of the Chicken Gut Microbiome.</title>
        <authorList>
            <person name="Gilroy R."/>
            <person name="Ravi A."/>
            <person name="Getino M."/>
            <person name="Pursley I."/>
            <person name="Horton D.L."/>
            <person name="Alikhan N.-F."/>
            <person name="Baker D."/>
            <person name="Gharbi K."/>
            <person name="Hall N."/>
            <person name="Watson M."/>
            <person name="Adriaenssens E.M."/>
            <person name="Foster-Nyarko E."/>
            <person name="Jarju S."/>
            <person name="Secka A."/>
            <person name="Antonio M."/>
            <person name="Oren A."/>
            <person name="Chaudhuri R."/>
            <person name="La Ragione R.M."/>
            <person name="Hildebrand F."/>
            <person name="Pallen M.J."/>
        </authorList>
    </citation>
    <scope>NUCLEOTIDE SEQUENCE [LARGE SCALE GENOMIC DNA]</scope>
    <source>
        <strain evidence="9 10">Sa2BUA2</strain>
    </source>
</reference>
<sequence>MTQVLEEAAKEADGAPRRRPRARKPLGDQAFAWAMLAPAFIVLVAFTHYPIIRAVLRSFEDRRGDISLANYERLIADDVFWQVVKNNLLFALGVVPTSMALAILMAVWVNGKLKGKGFVRLAYFTPTILPMVAVASIWLFFYSPGLGPVTKLAEFFGLPAENWLGNPDTVMWALIVMMIWKQAGFFMIFYLAGLQNMAPELEEASSLEGASRWYHFRRVTFPLLMPTTLFVFVVAVTDAFKIIDHLFIMTGGGPNNSSNLLLYYIYDTAFSFFDMPYAGALTVALVLILGAFAVLQFTFLGKRVHYQ</sequence>
<keyword evidence="4 7" id="KW-0812">Transmembrane</keyword>
<evidence type="ECO:0000256" key="3">
    <source>
        <dbReference type="ARBA" id="ARBA00022475"/>
    </source>
</evidence>
<dbReference type="Proteomes" id="UP000652763">
    <property type="component" value="Unassembled WGS sequence"/>
</dbReference>
<feature type="transmembrane region" description="Helical" evidence="7">
    <location>
        <begin position="277"/>
        <end position="300"/>
    </location>
</feature>
<dbReference type="PROSITE" id="PS50928">
    <property type="entry name" value="ABC_TM1"/>
    <property type="match status" value="1"/>
</dbReference>
<feature type="transmembrane region" description="Helical" evidence="7">
    <location>
        <begin position="221"/>
        <end position="243"/>
    </location>
</feature>
<evidence type="ECO:0000256" key="4">
    <source>
        <dbReference type="ARBA" id="ARBA00022692"/>
    </source>
</evidence>
<dbReference type="InterPro" id="IPR035906">
    <property type="entry name" value="MetI-like_sf"/>
</dbReference>
<evidence type="ECO:0000313" key="9">
    <source>
        <dbReference type="EMBL" id="MBD8042835.1"/>
    </source>
</evidence>
<keyword evidence="6 7" id="KW-0472">Membrane</keyword>
<accession>A0ABR8YF59</accession>
<evidence type="ECO:0000256" key="6">
    <source>
        <dbReference type="ARBA" id="ARBA00023136"/>
    </source>
</evidence>
<evidence type="ECO:0000256" key="2">
    <source>
        <dbReference type="ARBA" id="ARBA00022448"/>
    </source>
</evidence>